<sequence length="94" mass="10122">MVGVVTQSLLGVWISVKGIPINQICLLWKCANHKTPEYAAMSLSLFCSSPTHCNRDVNTNLTLPSCETLPQIVPVGCAWSVLPALPLTAMLNSL</sequence>
<protein>
    <submittedName>
        <fullName evidence="1">Uncharacterized protein</fullName>
    </submittedName>
</protein>
<dbReference type="AlphaFoldDB" id="A0A218VBG0"/>
<accession>A0A218VBG0</accession>
<evidence type="ECO:0000313" key="2">
    <source>
        <dbReference type="Proteomes" id="UP000197619"/>
    </source>
</evidence>
<comment type="caution">
    <text evidence="1">The sequence shown here is derived from an EMBL/GenBank/DDBJ whole genome shotgun (WGS) entry which is preliminary data.</text>
</comment>
<dbReference type="Proteomes" id="UP000197619">
    <property type="component" value="Unassembled WGS sequence"/>
</dbReference>
<gene>
    <name evidence="1" type="ORF">RLOC_00005554</name>
</gene>
<name>A0A218VBG0_9PASE</name>
<dbReference type="EMBL" id="MUZQ01000013">
    <property type="protein sequence ID" value="OWK63384.1"/>
    <property type="molecule type" value="Genomic_DNA"/>
</dbReference>
<proteinExistence type="predicted"/>
<evidence type="ECO:0000313" key="1">
    <source>
        <dbReference type="EMBL" id="OWK63384.1"/>
    </source>
</evidence>
<organism evidence="1 2">
    <name type="scientific">Lonchura striata</name>
    <name type="common">white-rumped munia</name>
    <dbReference type="NCBI Taxonomy" id="40157"/>
    <lineage>
        <taxon>Eukaryota</taxon>
        <taxon>Metazoa</taxon>
        <taxon>Chordata</taxon>
        <taxon>Craniata</taxon>
        <taxon>Vertebrata</taxon>
        <taxon>Euteleostomi</taxon>
        <taxon>Archelosauria</taxon>
        <taxon>Archosauria</taxon>
        <taxon>Dinosauria</taxon>
        <taxon>Saurischia</taxon>
        <taxon>Theropoda</taxon>
        <taxon>Coelurosauria</taxon>
        <taxon>Aves</taxon>
        <taxon>Neognathae</taxon>
        <taxon>Neoaves</taxon>
        <taxon>Telluraves</taxon>
        <taxon>Australaves</taxon>
        <taxon>Passeriformes</taxon>
        <taxon>Passeroidea</taxon>
        <taxon>Estrildidae</taxon>
        <taxon>Estrildinae</taxon>
        <taxon>Lonchura</taxon>
    </lineage>
</organism>
<reference evidence="1 2" key="1">
    <citation type="submission" date="2017-05" db="EMBL/GenBank/DDBJ databases">
        <title>Genome of assembly of the Bengalese finch, Lonchura striata domestica.</title>
        <authorList>
            <person name="Colquitt B.M."/>
            <person name="Brainard M.S."/>
        </authorList>
    </citation>
    <scope>NUCLEOTIDE SEQUENCE [LARGE SCALE GENOMIC DNA]</scope>
    <source>
        <strain evidence="1">White83orange57</strain>
    </source>
</reference>
<keyword evidence="2" id="KW-1185">Reference proteome</keyword>